<evidence type="ECO:0000313" key="4">
    <source>
        <dbReference type="EMBL" id="TFY81646.1"/>
    </source>
</evidence>
<evidence type="ECO:0000256" key="1">
    <source>
        <dbReference type="ARBA" id="ARBA00010088"/>
    </source>
</evidence>
<evidence type="ECO:0000259" key="3">
    <source>
        <dbReference type="Pfam" id="PF00561"/>
    </source>
</evidence>
<accession>A0A4Z0A3P6</accession>
<dbReference type="AlphaFoldDB" id="A0A4Z0A3P6"/>
<dbReference type="Gene3D" id="3.40.50.1820">
    <property type="entry name" value="alpha/beta hydrolase"/>
    <property type="match status" value="1"/>
</dbReference>
<dbReference type="PANTHER" id="PTHR43433:SF5">
    <property type="entry name" value="AB HYDROLASE-1 DOMAIN-CONTAINING PROTEIN"/>
    <property type="match status" value="1"/>
</dbReference>
<dbReference type="SUPFAM" id="SSF53474">
    <property type="entry name" value="alpha/beta-Hydrolases"/>
    <property type="match status" value="1"/>
</dbReference>
<dbReference type="InterPro" id="IPR029058">
    <property type="entry name" value="AB_hydrolase_fold"/>
</dbReference>
<feature type="domain" description="AB hydrolase-1" evidence="3">
    <location>
        <begin position="32"/>
        <end position="285"/>
    </location>
</feature>
<reference evidence="4 5" key="1">
    <citation type="submission" date="2019-02" db="EMBL/GenBank/DDBJ databases">
        <title>Genome sequencing of the rare red list fungi Hericium alpestre (H. flagellum).</title>
        <authorList>
            <person name="Buettner E."/>
            <person name="Kellner H."/>
        </authorList>
    </citation>
    <scope>NUCLEOTIDE SEQUENCE [LARGE SCALE GENOMIC DNA]</scope>
    <source>
        <strain evidence="4 5">DSM 108284</strain>
    </source>
</reference>
<dbReference type="EMBL" id="SFCI01000189">
    <property type="protein sequence ID" value="TFY81646.1"/>
    <property type="molecule type" value="Genomic_DNA"/>
</dbReference>
<dbReference type="InterPro" id="IPR000073">
    <property type="entry name" value="AB_hydrolase_1"/>
</dbReference>
<proteinExistence type="inferred from homology"/>
<dbReference type="PRINTS" id="PR00793">
    <property type="entry name" value="PROAMNOPTASE"/>
</dbReference>
<dbReference type="OrthoDB" id="190201at2759"/>
<dbReference type="InterPro" id="IPR050471">
    <property type="entry name" value="AB_hydrolase"/>
</dbReference>
<dbReference type="GO" id="GO:0006508">
    <property type="term" value="P:proteolysis"/>
    <property type="evidence" value="ECO:0007669"/>
    <property type="project" value="InterPro"/>
</dbReference>
<comment type="caution">
    <text evidence="4">The sequence shown here is derived from an EMBL/GenBank/DDBJ whole genome shotgun (WGS) entry which is preliminary data.</text>
</comment>
<dbReference type="PIRSF" id="PIRSF005539">
    <property type="entry name" value="Pept_S33_TRI_F1"/>
    <property type="match status" value="1"/>
</dbReference>
<dbReference type="STRING" id="135208.A0A4Z0A3P6"/>
<comment type="similarity">
    <text evidence="1">Belongs to the peptidase S33 family.</text>
</comment>
<sequence>MAETTGTIDFTYNGEKFQTWYKVVGDLKAARPLVTLHGGPGIPHNYMLPHAELATAGGIPVVFYDQIGISHSTHLRDKPATFWTVELFVAELENVLTHLGIASDFDLLGHSWGGMLAAEYAIRVHSAGLKHLILTDSLASMELWEVSVHKLFKQLAEDLQETLRKHEEDGTTDSKEYQEGVAVFYGKHVCRLDPWPQDLQDAFALMGEDPTVYTTMVGPSEFNITGTLKTWSVIDKLHTIKYPTLVMNGVYDEAQDVCVRPFFEHIRKVKWVQFAESSHMPFFEEKERYLGVVEDFLKL</sequence>
<evidence type="ECO:0000256" key="2">
    <source>
        <dbReference type="ARBA" id="ARBA00022801"/>
    </source>
</evidence>
<dbReference type="Pfam" id="PF00561">
    <property type="entry name" value="Abhydrolase_1"/>
    <property type="match status" value="1"/>
</dbReference>
<evidence type="ECO:0000313" key="5">
    <source>
        <dbReference type="Proteomes" id="UP000298061"/>
    </source>
</evidence>
<dbReference type="PANTHER" id="PTHR43433">
    <property type="entry name" value="HYDROLASE, ALPHA/BETA FOLD FAMILY PROTEIN"/>
    <property type="match status" value="1"/>
</dbReference>
<dbReference type="InterPro" id="IPR002410">
    <property type="entry name" value="Peptidase_S33"/>
</dbReference>
<dbReference type="InterPro" id="IPR005945">
    <property type="entry name" value="Pro_imino_pep"/>
</dbReference>
<protein>
    <recommendedName>
        <fullName evidence="3">AB hydrolase-1 domain-containing protein</fullName>
    </recommendedName>
</protein>
<dbReference type="NCBIfam" id="TIGR01250">
    <property type="entry name" value="pro_imino_pep_2"/>
    <property type="match status" value="1"/>
</dbReference>
<gene>
    <name evidence="4" type="ORF">EWM64_g2370</name>
</gene>
<keyword evidence="5" id="KW-1185">Reference proteome</keyword>
<organism evidence="4 5">
    <name type="scientific">Hericium alpestre</name>
    <dbReference type="NCBI Taxonomy" id="135208"/>
    <lineage>
        <taxon>Eukaryota</taxon>
        <taxon>Fungi</taxon>
        <taxon>Dikarya</taxon>
        <taxon>Basidiomycota</taxon>
        <taxon>Agaricomycotina</taxon>
        <taxon>Agaricomycetes</taxon>
        <taxon>Russulales</taxon>
        <taxon>Hericiaceae</taxon>
        <taxon>Hericium</taxon>
    </lineage>
</organism>
<name>A0A4Z0A3P6_9AGAM</name>
<keyword evidence="2" id="KW-0378">Hydrolase</keyword>
<dbReference type="GO" id="GO:0008233">
    <property type="term" value="F:peptidase activity"/>
    <property type="evidence" value="ECO:0007669"/>
    <property type="project" value="InterPro"/>
</dbReference>
<dbReference type="Proteomes" id="UP000298061">
    <property type="component" value="Unassembled WGS sequence"/>
</dbReference>